<dbReference type="InterPro" id="IPR051223">
    <property type="entry name" value="Polycystin"/>
</dbReference>
<comment type="subcellular location">
    <subcellularLocation>
        <location evidence="1">Membrane</location>
        <topology evidence="1">Multi-pass membrane protein</topology>
    </subcellularLocation>
</comment>
<feature type="disulfide bond" evidence="9">
    <location>
        <begin position="1342"/>
        <end position="1351"/>
    </location>
</feature>
<evidence type="ECO:0000256" key="3">
    <source>
        <dbReference type="ARBA" id="ARBA00022692"/>
    </source>
</evidence>
<dbReference type="InterPro" id="IPR000203">
    <property type="entry name" value="GPS"/>
</dbReference>
<feature type="binding site" evidence="8">
    <location>
        <position position="1794"/>
    </location>
    <ligand>
        <name>Ca(2+)</name>
        <dbReference type="ChEBI" id="CHEBI:29108"/>
        <label>2</label>
    </ligand>
</feature>
<organism evidence="14 15">
    <name type="scientific">Stylophora pistillata</name>
    <name type="common">Smooth cauliflower coral</name>
    <dbReference type="NCBI Taxonomy" id="50429"/>
    <lineage>
        <taxon>Eukaryota</taxon>
        <taxon>Metazoa</taxon>
        <taxon>Cnidaria</taxon>
        <taxon>Anthozoa</taxon>
        <taxon>Hexacorallia</taxon>
        <taxon>Scleractinia</taxon>
        <taxon>Astrocoeniina</taxon>
        <taxon>Pocilloporidae</taxon>
        <taxon>Stylophora</taxon>
    </lineage>
</organism>
<evidence type="ECO:0000259" key="11">
    <source>
        <dbReference type="PROSITE" id="PS50041"/>
    </source>
</evidence>
<keyword evidence="8" id="KW-0479">Metal-binding</keyword>
<evidence type="ECO:0000256" key="5">
    <source>
        <dbReference type="ARBA" id="ARBA00023136"/>
    </source>
</evidence>
<evidence type="ECO:0000256" key="4">
    <source>
        <dbReference type="ARBA" id="ARBA00022989"/>
    </source>
</evidence>
<keyword evidence="4 10" id="KW-1133">Transmembrane helix</keyword>
<keyword evidence="15" id="KW-1185">Reference proteome</keyword>
<dbReference type="PROSITE" id="PS50041">
    <property type="entry name" value="C_TYPE_LECTIN_2"/>
    <property type="match status" value="2"/>
</dbReference>
<accession>A0A2B4RZT5</accession>
<keyword evidence="6" id="KW-1015">Disulfide bond</keyword>
<dbReference type="InterPro" id="IPR016187">
    <property type="entry name" value="CTDL_fold"/>
</dbReference>
<comment type="similarity">
    <text evidence="2">Belongs to the polycystin family.</text>
</comment>
<dbReference type="STRING" id="50429.A0A2B4RZT5"/>
<dbReference type="Gene3D" id="2.60.220.50">
    <property type="match status" value="1"/>
</dbReference>
<evidence type="ECO:0000256" key="7">
    <source>
        <dbReference type="ARBA" id="ARBA00023180"/>
    </source>
</evidence>
<dbReference type="InterPro" id="IPR046338">
    <property type="entry name" value="GAIN_dom_sf"/>
</dbReference>
<evidence type="ECO:0000256" key="8">
    <source>
        <dbReference type="PIRSR" id="PIRSR603915-1"/>
    </source>
</evidence>
<dbReference type="GO" id="GO:0050982">
    <property type="term" value="P:detection of mechanical stimulus"/>
    <property type="evidence" value="ECO:0007669"/>
    <property type="project" value="TreeGrafter"/>
</dbReference>
<feature type="domain" description="C-type lectin" evidence="11">
    <location>
        <begin position="11"/>
        <end position="128"/>
    </location>
</feature>
<keyword evidence="5 10" id="KW-0472">Membrane</keyword>
<dbReference type="EMBL" id="LSMT01000264">
    <property type="protein sequence ID" value="PFX21755.1"/>
    <property type="molecule type" value="Genomic_DNA"/>
</dbReference>
<feature type="transmembrane region" description="Helical" evidence="10">
    <location>
        <begin position="1238"/>
        <end position="1258"/>
    </location>
</feature>
<keyword evidence="8" id="KW-0813">Transport</keyword>
<dbReference type="InterPro" id="IPR003915">
    <property type="entry name" value="PKD_2"/>
</dbReference>
<evidence type="ECO:0000256" key="6">
    <source>
        <dbReference type="ARBA" id="ARBA00023157"/>
    </source>
</evidence>
<proteinExistence type="inferred from homology"/>
<feature type="transmembrane region" description="Helical" evidence="10">
    <location>
        <begin position="1687"/>
        <end position="1708"/>
    </location>
</feature>
<dbReference type="OrthoDB" id="5988359at2759"/>
<feature type="transmembrane region" description="Helical" evidence="10">
    <location>
        <begin position="1585"/>
        <end position="1602"/>
    </location>
</feature>
<dbReference type="InterPro" id="IPR057244">
    <property type="entry name" value="GAIN_B"/>
</dbReference>
<dbReference type="Pfam" id="PF20519">
    <property type="entry name" value="Polycystin_dom"/>
    <property type="match status" value="1"/>
</dbReference>
<dbReference type="InterPro" id="IPR001304">
    <property type="entry name" value="C-type_lectin-like"/>
</dbReference>
<sequence>MFLIESLCTHFKNSSYIFTKSGENWWKSREVCYIHRGDLVSIETDEEWKFIKDEIQKRNSWNTTTWHIGLFKSYRDGTWTWLSREPLNILKWRDSEPNGNDYLKAEISKNEGLFNGITGDDENAFICEFPEECPSVSFKNSWYTFSARIMPKIRGWGWYRAACQSLGGDLVSIETEEEWNFIADEIQRRNASIPKRGWSIGLMKKAGNWTWVSGTPLTISKWGEGQPSGDGNVTHIYKRSSNGERVVIGDCSEDLYSDYICEIPREKKSADGFETTDKFNKTKQDLVAIISGGTEITRGLKENITLNASLSYDPNATRGNRQGMNFTWHYGKITADHSCKQVGWKTKKGFFAAVNESAINYYGKAAGETISLNTKALSPSQTLIVKLEVTKDIRISTVYQVIHLLEGDPPKIYQRCFFNCQPKISPLVKLGVQSLCQGLQCSKISTFEWILYQELERNNSIINLRNITITPLNSSNIVIKGGSLTGGSKYRLAIFIRTKEGVWGMSAYDISTALPPTGGKCVITPRSGTSLKTDFNLSCSNWKSNSNPLSYVFQYRLQNGLSSVLYRGVNNTISASRIPPGNKADNFTVKFNVTVTDSLGISASPFPLTVQIKPFLNIPNLLIENDGSFTELIQDGNLREAALLANSVLQSVLQENSADLQKRYTVMHNILVKISSLERKSVADLLQSSSVIGSALQVLDKVNHESLNISLLANISLSAVRSMTSLLWSLAQKRDIADIQLTTQSAENLALCLNSVLKAAAVMASEDSESSFQEQGKMLAKIAMKVIDKVSDSVLALTVPDEKAISITAGQLSMTLGRYSLQRLSGLKIKAGKGRFLLPSESQFIVSGVNKTSFVDAQMLSFSFNPYTWDGTKERVSSDVVTLLLKNNYSEPIKVSNLTEDIAVIVTPSKLQKKFLEKSWYFTKYDDIRFHEINVKYENTLLILEIRPQDPTLHLFVYMRFGQRPTSQDHDLNATISQDKKCVWMLRARDQSQGKTVCSFNPHAPIQVLAEHPGKYFLGVKNANATMKLSHKRQKRSCFEEKRGKRSCVEVKDPPPTPPQDENFPVIPVHDSTTDENYTLKVALGSCVYWSEKFDKWISSGCRVLAASDRFINCSCNHLTSFGGSLLVEPNPIDFDKVLVEFQQLPETGNIAVIVAMAVVLLCYASAIVIVRKFDKEDAKNVTLTIATILRIKAKRSKVHASESPQQAKAEYSKQKFWALQLSDVEKMRRQQAKKQNLTRYFTELVAYLVFVFLLMAVCYGNRNDHRYLMTKSIRDGLPSFSRVKNNTMYWNWLQKVYIPGVFSGRWYNGQEEKKTMYIGNKHSLLVGMARVRQLRVRSTQCKVPNYIEECFEGYSIENEDKATYNKPGWRPVENVTRNDELLRLCPRPWRYQHVDDTDTILRWGQFSYYHGGGFVADLGYQNHTGFRIVTDLQKNSWLDRKTRVVIAEFSTFNPSVNVLGVATYFYEVQTSGLKTASMQIHSLSIDSTDTSSNQFYSICTFLFIVSMLLYFGRESLRLYSHRSRYFKSIWNWIEIFQIFFSLFAVVTYMIRQSKVISTMGKVHKNIYANPSFQEAITCQEVENAFLGILIFIATTKLLRIIRFNNHVALISKTLKISARSLIWFSFVFLIFFVAFLHFGVLMFGCVSERYSSVLKGAYFQLELTLGRVKARPINELAEANTKYAKVFAFLILFTLSILWMNFFIGIIKDALSDAKNNVNENELYKLIDEDRCPTSEKRKEFFDAISKTLSQSRASQKSVEVKEKQSENVGLYSKNHSNLNFDLISQAIVASREKRSKGTMNKQQYRTRKQSLFDKISNMLKSLKGESNDECRKRTQKKKVRFQEDIVESSLCKLRRRKHDLLQRLERIVSGFSEEDEDFHYLLKTAEVRHFKG</sequence>
<reference evidence="15" key="1">
    <citation type="journal article" date="2017" name="bioRxiv">
        <title>Comparative analysis of the genomes of Stylophora pistillata and Acropora digitifera provides evidence for extensive differences between species of corals.</title>
        <authorList>
            <person name="Voolstra C.R."/>
            <person name="Li Y."/>
            <person name="Liew Y.J."/>
            <person name="Baumgarten S."/>
            <person name="Zoccola D."/>
            <person name="Flot J.-F."/>
            <person name="Tambutte S."/>
            <person name="Allemand D."/>
            <person name="Aranda M."/>
        </authorList>
    </citation>
    <scope>NUCLEOTIDE SEQUENCE [LARGE SCALE GENOMIC DNA]</scope>
</reference>
<feature type="transmembrane region" description="Helical" evidence="10">
    <location>
        <begin position="1622"/>
        <end position="1645"/>
    </location>
</feature>
<dbReference type="Pfam" id="PF08016">
    <property type="entry name" value="PKD_channel"/>
    <property type="match status" value="1"/>
</dbReference>
<keyword evidence="7" id="KW-0325">Glycoprotein</keyword>
<dbReference type="GO" id="GO:0005262">
    <property type="term" value="F:calcium channel activity"/>
    <property type="evidence" value="ECO:0007669"/>
    <property type="project" value="UniProtKB-KW"/>
</dbReference>
<dbReference type="Pfam" id="PF02010">
    <property type="entry name" value="REJ"/>
    <property type="match status" value="1"/>
</dbReference>
<comment type="caution">
    <text evidence="14">The sequence shown here is derived from an EMBL/GenBank/DDBJ whole genome shotgun (WGS) entry which is preliminary data.</text>
</comment>
<evidence type="ECO:0000256" key="2">
    <source>
        <dbReference type="ARBA" id="ARBA00007200"/>
    </source>
</evidence>
<feature type="transmembrane region" description="Helical" evidence="10">
    <location>
        <begin position="1533"/>
        <end position="1551"/>
    </location>
</feature>
<dbReference type="InterPro" id="IPR002859">
    <property type="entry name" value="PKD/REJ-like"/>
</dbReference>
<evidence type="ECO:0000259" key="13">
    <source>
        <dbReference type="PROSITE" id="PS51111"/>
    </source>
</evidence>
<feature type="transmembrane region" description="Helical" evidence="10">
    <location>
        <begin position="1151"/>
        <end position="1171"/>
    </location>
</feature>
<dbReference type="GO" id="GO:0016020">
    <property type="term" value="C:membrane"/>
    <property type="evidence" value="ECO:0007669"/>
    <property type="project" value="UniProtKB-SubCell"/>
</dbReference>
<feature type="transmembrane region" description="Helical" evidence="10">
    <location>
        <begin position="1495"/>
        <end position="1512"/>
    </location>
</feature>
<keyword evidence="8" id="KW-0407">Ion channel</keyword>
<dbReference type="InterPro" id="IPR014010">
    <property type="entry name" value="REJ_dom"/>
</dbReference>
<feature type="domain" description="C-type lectin" evidence="11">
    <location>
        <begin position="138"/>
        <end position="262"/>
    </location>
</feature>
<dbReference type="PANTHER" id="PTHR10877">
    <property type="entry name" value="POLYCYSTIN FAMILY MEMBER"/>
    <property type="match status" value="1"/>
</dbReference>
<dbReference type="Gene3D" id="3.10.100.10">
    <property type="entry name" value="Mannose-Binding Protein A, subunit A"/>
    <property type="match status" value="2"/>
</dbReference>
<dbReference type="CDD" id="cd00037">
    <property type="entry name" value="CLECT"/>
    <property type="match status" value="1"/>
</dbReference>
<evidence type="ECO:0000256" key="10">
    <source>
        <dbReference type="SAM" id="Phobius"/>
    </source>
</evidence>
<dbReference type="InterPro" id="IPR016186">
    <property type="entry name" value="C-type_lectin-like/link_sf"/>
</dbReference>
<dbReference type="PRINTS" id="PR01433">
    <property type="entry name" value="POLYCYSTIN2"/>
</dbReference>
<protein>
    <submittedName>
        <fullName evidence="14">Polycystic kidney disease 2-like 1 protein</fullName>
    </submittedName>
</protein>
<dbReference type="InterPro" id="IPR046791">
    <property type="entry name" value="Polycystin_dom"/>
</dbReference>
<keyword evidence="8" id="KW-0406">Ion transport</keyword>
<keyword evidence="3 10" id="KW-0812">Transmembrane</keyword>
<keyword evidence="8" id="KW-0106">Calcium</keyword>
<evidence type="ECO:0000256" key="1">
    <source>
        <dbReference type="ARBA" id="ARBA00004141"/>
    </source>
</evidence>
<dbReference type="SMART" id="SM00034">
    <property type="entry name" value="CLECT"/>
    <property type="match status" value="2"/>
</dbReference>
<dbReference type="Pfam" id="PF00059">
    <property type="entry name" value="Lectin_C"/>
    <property type="match status" value="2"/>
</dbReference>
<feature type="binding site" evidence="8">
    <location>
        <position position="1783"/>
    </location>
    <ligand>
        <name>Ca(2+)</name>
        <dbReference type="ChEBI" id="CHEBI:29108"/>
        <label>2</label>
    </ligand>
</feature>
<dbReference type="Proteomes" id="UP000225706">
    <property type="component" value="Unassembled WGS sequence"/>
</dbReference>
<evidence type="ECO:0000313" key="15">
    <source>
        <dbReference type="Proteomes" id="UP000225706"/>
    </source>
</evidence>
<name>A0A2B4RZT5_STYPI</name>
<feature type="domain" description="REJ" evidence="13">
    <location>
        <begin position="286"/>
        <end position="605"/>
    </location>
</feature>
<evidence type="ECO:0000256" key="9">
    <source>
        <dbReference type="PIRSR" id="PIRSR603915-2"/>
    </source>
</evidence>
<dbReference type="SUPFAM" id="SSF56436">
    <property type="entry name" value="C-type lectin-like"/>
    <property type="match status" value="2"/>
</dbReference>
<dbReference type="Pfam" id="PF01825">
    <property type="entry name" value="GPS"/>
    <property type="match status" value="1"/>
</dbReference>
<dbReference type="SMART" id="SM00303">
    <property type="entry name" value="GPS"/>
    <property type="match status" value="1"/>
</dbReference>
<keyword evidence="8" id="KW-0109">Calcium transport</keyword>
<keyword evidence="8" id="KW-0107">Calcium channel</keyword>
<dbReference type="SUPFAM" id="SSF81324">
    <property type="entry name" value="Voltage-gated potassium channels"/>
    <property type="match status" value="1"/>
</dbReference>
<dbReference type="GO" id="GO:0005509">
    <property type="term" value="F:calcium ion binding"/>
    <property type="evidence" value="ECO:0007669"/>
    <property type="project" value="InterPro"/>
</dbReference>
<dbReference type="InterPro" id="IPR013122">
    <property type="entry name" value="PKD1_2_channel"/>
</dbReference>
<dbReference type="PANTHER" id="PTHR10877:SF150">
    <property type="entry name" value="REJ DOMAIN-CONTAINING PROTEIN"/>
    <property type="match status" value="1"/>
</dbReference>
<evidence type="ECO:0000313" key="14">
    <source>
        <dbReference type="EMBL" id="PFX21755.1"/>
    </source>
</evidence>
<evidence type="ECO:0000259" key="12">
    <source>
        <dbReference type="PROSITE" id="PS50221"/>
    </source>
</evidence>
<feature type="domain" description="GAIN-B" evidence="12">
    <location>
        <begin position="972"/>
        <end position="1134"/>
    </location>
</feature>
<dbReference type="PROSITE" id="PS50221">
    <property type="entry name" value="GAIN_B"/>
    <property type="match status" value="1"/>
</dbReference>
<dbReference type="Gene3D" id="1.10.287.70">
    <property type="match status" value="1"/>
</dbReference>
<gene>
    <name evidence="14" type="primary">Pkd2l1</name>
    <name evidence="14" type="ORF">AWC38_SpisGene13753</name>
</gene>
<dbReference type="PROSITE" id="PS51111">
    <property type="entry name" value="REJ"/>
    <property type="match status" value="1"/>
</dbReference>